<feature type="chain" id="PRO_5031136186" description="Peptidase M14 domain-containing protein" evidence="15">
    <location>
        <begin position="21"/>
        <end position="418"/>
    </location>
</feature>
<dbReference type="SUPFAM" id="SSF54897">
    <property type="entry name" value="Protease propeptides/inhibitors"/>
    <property type="match status" value="1"/>
</dbReference>
<keyword evidence="11" id="KW-0482">Metalloprotease</keyword>
<organism evidence="17 18">
    <name type="scientific">Hermetia illucens</name>
    <name type="common">Black soldier fly</name>
    <dbReference type="NCBI Taxonomy" id="343691"/>
    <lineage>
        <taxon>Eukaryota</taxon>
        <taxon>Metazoa</taxon>
        <taxon>Ecdysozoa</taxon>
        <taxon>Arthropoda</taxon>
        <taxon>Hexapoda</taxon>
        <taxon>Insecta</taxon>
        <taxon>Pterygota</taxon>
        <taxon>Neoptera</taxon>
        <taxon>Endopterygota</taxon>
        <taxon>Diptera</taxon>
        <taxon>Brachycera</taxon>
        <taxon>Stratiomyomorpha</taxon>
        <taxon>Stratiomyidae</taxon>
        <taxon>Hermetiinae</taxon>
        <taxon>Hermetia</taxon>
    </lineage>
</organism>
<evidence type="ECO:0000256" key="12">
    <source>
        <dbReference type="ARBA" id="ARBA00023157"/>
    </source>
</evidence>
<accession>A0A7R8URI7</accession>
<keyword evidence="5" id="KW-0121">Carboxypeptidase</keyword>
<dbReference type="PANTHER" id="PTHR11705:SF156">
    <property type="entry name" value="RH39904P-RELATED"/>
    <property type="match status" value="1"/>
</dbReference>
<dbReference type="AlphaFoldDB" id="A0A7R8URI7"/>
<feature type="active site" description="Proton donor/acceptor" evidence="14">
    <location>
        <position position="376"/>
    </location>
</feature>
<evidence type="ECO:0000313" key="18">
    <source>
        <dbReference type="Proteomes" id="UP000594454"/>
    </source>
</evidence>
<dbReference type="InterPro" id="IPR036990">
    <property type="entry name" value="M14A-like_propep"/>
</dbReference>
<keyword evidence="7" id="KW-0479">Metal-binding</keyword>
<dbReference type="OMA" id="HANEWIS"/>
<comment type="cofactor">
    <cofactor evidence="1">
        <name>Zn(2+)</name>
        <dbReference type="ChEBI" id="CHEBI:29105"/>
    </cofactor>
</comment>
<dbReference type="GO" id="GO:0004181">
    <property type="term" value="F:metallocarboxypeptidase activity"/>
    <property type="evidence" value="ECO:0007669"/>
    <property type="project" value="InterPro"/>
</dbReference>
<evidence type="ECO:0000256" key="8">
    <source>
        <dbReference type="ARBA" id="ARBA00022729"/>
    </source>
</evidence>
<dbReference type="GO" id="GO:0006508">
    <property type="term" value="P:proteolysis"/>
    <property type="evidence" value="ECO:0007669"/>
    <property type="project" value="UniProtKB-KW"/>
</dbReference>
<evidence type="ECO:0000256" key="13">
    <source>
        <dbReference type="ARBA" id="ARBA00057299"/>
    </source>
</evidence>
<keyword evidence="4" id="KW-0964">Secreted</keyword>
<keyword evidence="10" id="KW-0862">Zinc</keyword>
<evidence type="ECO:0000256" key="3">
    <source>
        <dbReference type="ARBA" id="ARBA00005988"/>
    </source>
</evidence>
<name>A0A7R8URI7_HERIL</name>
<dbReference type="InterPro" id="IPR000834">
    <property type="entry name" value="Peptidase_M14"/>
</dbReference>
<comment type="subcellular location">
    <subcellularLocation>
        <location evidence="2">Secreted</location>
    </subcellularLocation>
</comment>
<keyword evidence="12" id="KW-1015">Disulfide bond</keyword>
<dbReference type="InterPro" id="IPR003146">
    <property type="entry name" value="M14A_act_pep"/>
</dbReference>
<evidence type="ECO:0000256" key="15">
    <source>
        <dbReference type="SAM" id="SignalP"/>
    </source>
</evidence>
<evidence type="ECO:0000256" key="2">
    <source>
        <dbReference type="ARBA" id="ARBA00004613"/>
    </source>
</evidence>
<dbReference type="SMART" id="SM00631">
    <property type="entry name" value="Zn_pept"/>
    <property type="match status" value="1"/>
</dbReference>
<keyword evidence="6" id="KW-0645">Protease</keyword>
<dbReference type="Gene3D" id="3.40.630.10">
    <property type="entry name" value="Zn peptidases"/>
    <property type="match status" value="1"/>
</dbReference>
<evidence type="ECO:0000256" key="5">
    <source>
        <dbReference type="ARBA" id="ARBA00022645"/>
    </source>
</evidence>
<feature type="signal peptide" evidence="15">
    <location>
        <begin position="1"/>
        <end position="20"/>
    </location>
</feature>
<evidence type="ECO:0000256" key="9">
    <source>
        <dbReference type="ARBA" id="ARBA00022801"/>
    </source>
</evidence>
<dbReference type="CDD" id="cd03860">
    <property type="entry name" value="M14_CP_A-B_like"/>
    <property type="match status" value="1"/>
</dbReference>
<dbReference type="EMBL" id="LR899011">
    <property type="protein sequence ID" value="CAD7085674.1"/>
    <property type="molecule type" value="Genomic_DNA"/>
</dbReference>
<dbReference type="InterPro" id="IPR057246">
    <property type="entry name" value="CARBOXYPEPT_ZN_1"/>
</dbReference>
<dbReference type="SUPFAM" id="SSF53187">
    <property type="entry name" value="Zn-dependent exopeptidases"/>
    <property type="match status" value="1"/>
</dbReference>
<dbReference type="Pfam" id="PF00246">
    <property type="entry name" value="Peptidase_M14"/>
    <property type="match status" value="1"/>
</dbReference>
<dbReference type="Gene3D" id="3.30.70.340">
    <property type="entry name" value="Metallocarboxypeptidase-like"/>
    <property type="match status" value="1"/>
</dbReference>
<feature type="domain" description="Peptidase M14" evidence="16">
    <location>
        <begin position="120"/>
        <end position="411"/>
    </location>
</feature>
<sequence>MSRFILVIICISLLLGTFRSTPIRYDGYRLYRVLPQRSDHLQLLAKLEVESTGLVFLDAISSPGNYVSILVAPEAIDGFVEILRNHKIIHELAEENFQHILDTERVELRKTSATSYDWTGYHTLNETYDWLESLAKNHPNQVEVLLGGRTYEGRQIRGVKVSFKSGNKGIFLEGGIHANEWISPAMATYILNEILTNSEPNIRSLVERFDWYIFPHFNPDGYVYTHTTDRLWRKTRSKGLVCDGADPNRNWGFRWMEIGASKEECSSNFGGKTEFSEVEAKSLSEYLLTLKGKIHTYISFHAHGQLLMYPYAAIKENAPNHEHLQRIGEAAVRALSKRYGTQYTLGSTYEVIYPAAGSSPDWVYSTLNVPVVFTYELRPLKSSNGFILPSSQILPSGLETFDSLLSLIAEADSLGYYS</sequence>
<keyword evidence="8 15" id="KW-0732">Signal</keyword>
<proteinExistence type="inferred from homology"/>
<dbReference type="InParanoid" id="A0A7R8URI7"/>
<evidence type="ECO:0000256" key="1">
    <source>
        <dbReference type="ARBA" id="ARBA00001947"/>
    </source>
</evidence>
<dbReference type="FunFam" id="3.40.630.10:FF:000040">
    <property type="entry name" value="zinc carboxypeptidase"/>
    <property type="match status" value="1"/>
</dbReference>
<dbReference type="PANTHER" id="PTHR11705">
    <property type="entry name" value="PROTEASE FAMILY M14 CARBOXYPEPTIDASE A,B"/>
    <property type="match status" value="1"/>
</dbReference>
<dbReference type="PRINTS" id="PR00765">
    <property type="entry name" value="CRBOXYPTASEA"/>
</dbReference>
<comment type="similarity">
    <text evidence="3 14">Belongs to the peptidase M14 family.</text>
</comment>
<reference evidence="17 18" key="1">
    <citation type="submission" date="2020-11" db="EMBL/GenBank/DDBJ databases">
        <authorList>
            <person name="Wallbank WR R."/>
            <person name="Pardo Diaz C."/>
            <person name="Kozak K."/>
            <person name="Martin S."/>
            <person name="Jiggins C."/>
            <person name="Moest M."/>
            <person name="Warren A I."/>
            <person name="Generalovic N T."/>
            <person name="Byers J.R.P. K."/>
            <person name="Montejo-Kovacevich G."/>
            <person name="Yen C E."/>
        </authorList>
    </citation>
    <scope>NUCLEOTIDE SEQUENCE [LARGE SCALE GENOMIC DNA]</scope>
</reference>
<keyword evidence="9" id="KW-0378">Hydrolase</keyword>
<evidence type="ECO:0000256" key="6">
    <source>
        <dbReference type="ARBA" id="ARBA00022670"/>
    </source>
</evidence>
<protein>
    <recommendedName>
        <fullName evidence="16">Peptidase M14 domain-containing protein</fullName>
    </recommendedName>
</protein>
<dbReference type="PROSITE" id="PS00132">
    <property type="entry name" value="CARBOXYPEPT_ZN_1"/>
    <property type="match status" value="1"/>
</dbReference>
<evidence type="ECO:0000256" key="4">
    <source>
        <dbReference type="ARBA" id="ARBA00022525"/>
    </source>
</evidence>
<dbReference type="Pfam" id="PF02244">
    <property type="entry name" value="Propep_M14"/>
    <property type="match status" value="1"/>
</dbReference>
<dbReference type="GO" id="GO:0008270">
    <property type="term" value="F:zinc ion binding"/>
    <property type="evidence" value="ECO:0007669"/>
    <property type="project" value="InterPro"/>
</dbReference>
<evidence type="ECO:0000256" key="14">
    <source>
        <dbReference type="PROSITE-ProRule" id="PRU01379"/>
    </source>
</evidence>
<evidence type="ECO:0000313" key="17">
    <source>
        <dbReference type="EMBL" id="CAD7085674.1"/>
    </source>
</evidence>
<keyword evidence="18" id="KW-1185">Reference proteome</keyword>
<evidence type="ECO:0000256" key="7">
    <source>
        <dbReference type="ARBA" id="ARBA00022723"/>
    </source>
</evidence>
<comment type="function">
    <text evidence="13">Involved in the digestion of the blood meal.</text>
</comment>
<dbReference type="FunCoup" id="A0A7R8URI7">
    <property type="interactions" value="38"/>
</dbReference>
<evidence type="ECO:0000256" key="10">
    <source>
        <dbReference type="ARBA" id="ARBA00022833"/>
    </source>
</evidence>
<evidence type="ECO:0000256" key="11">
    <source>
        <dbReference type="ARBA" id="ARBA00023049"/>
    </source>
</evidence>
<gene>
    <name evidence="17" type="ORF">HERILL_LOCUS8499</name>
</gene>
<dbReference type="OrthoDB" id="3626597at2759"/>
<dbReference type="GO" id="GO:0005615">
    <property type="term" value="C:extracellular space"/>
    <property type="evidence" value="ECO:0007669"/>
    <property type="project" value="TreeGrafter"/>
</dbReference>
<dbReference type="PROSITE" id="PS52035">
    <property type="entry name" value="PEPTIDASE_M14"/>
    <property type="match status" value="1"/>
</dbReference>
<evidence type="ECO:0000259" key="16">
    <source>
        <dbReference type="PROSITE" id="PS52035"/>
    </source>
</evidence>
<dbReference type="Proteomes" id="UP000594454">
    <property type="component" value="Chromosome 3"/>
</dbReference>